<reference evidence="2" key="1">
    <citation type="submission" date="2016-02" db="EMBL/GenBank/DDBJ databases">
        <title>WGS assembly of Manihot esculenta.</title>
        <authorList>
            <person name="Bredeson J.V."/>
            <person name="Prochnik S.E."/>
            <person name="Lyons J.B."/>
            <person name="Schmutz J."/>
            <person name="Grimwood J."/>
            <person name="Vrebalov J."/>
            <person name="Bart R.S."/>
            <person name="Amuge T."/>
            <person name="Ferguson M.E."/>
            <person name="Green R."/>
            <person name="Putnam N."/>
            <person name="Stites J."/>
            <person name="Rounsley S."/>
            <person name="Rokhsar D.S."/>
        </authorList>
    </citation>
    <scope>NUCLEOTIDE SEQUENCE [LARGE SCALE GENOMIC DNA]</scope>
    <source>
        <tissue evidence="2">Leaf</tissue>
    </source>
</reference>
<dbReference type="AlphaFoldDB" id="A0A2C9VAE7"/>
<feature type="chain" id="PRO_5012383869" evidence="1">
    <location>
        <begin position="16"/>
        <end position="46"/>
    </location>
</feature>
<organism evidence="2">
    <name type="scientific">Manihot esculenta</name>
    <name type="common">Cassava</name>
    <name type="synonym">Jatropha manihot</name>
    <dbReference type="NCBI Taxonomy" id="3983"/>
    <lineage>
        <taxon>Eukaryota</taxon>
        <taxon>Viridiplantae</taxon>
        <taxon>Streptophyta</taxon>
        <taxon>Embryophyta</taxon>
        <taxon>Tracheophyta</taxon>
        <taxon>Spermatophyta</taxon>
        <taxon>Magnoliopsida</taxon>
        <taxon>eudicotyledons</taxon>
        <taxon>Gunneridae</taxon>
        <taxon>Pentapetalae</taxon>
        <taxon>rosids</taxon>
        <taxon>fabids</taxon>
        <taxon>Malpighiales</taxon>
        <taxon>Euphorbiaceae</taxon>
        <taxon>Crotonoideae</taxon>
        <taxon>Manihoteae</taxon>
        <taxon>Manihot</taxon>
    </lineage>
</organism>
<protein>
    <submittedName>
        <fullName evidence="2">Uncharacterized protein</fullName>
    </submittedName>
</protein>
<gene>
    <name evidence="2" type="ORF">MANES_09G130900</name>
</gene>
<evidence type="ECO:0000256" key="1">
    <source>
        <dbReference type="SAM" id="SignalP"/>
    </source>
</evidence>
<proteinExistence type="predicted"/>
<evidence type="ECO:0000313" key="2">
    <source>
        <dbReference type="EMBL" id="OAY41813.1"/>
    </source>
</evidence>
<name>A0A2C9VAE7_MANES</name>
<accession>A0A2C9VAE7</accession>
<dbReference type="EMBL" id="CM004395">
    <property type="protein sequence ID" value="OAY41813.1"/>
    <property type="molecule type" value="Genomic_DNA"/>
</dbReference>
<keyword evidence="1" id="KW-0732">Signal</keyword>
<sequence length="46" mass="5251">MNAICLSCLLLKVLCDFIMQTMLCVHLFCFVDMDCIPLRMLGRGKP</sequence>
<feature type="signal peptide" evidence="1">
    <location>
        <begin position="1"/>
        <end position="15"/>
    </location>
</feature>